<comment type="similarity">
    <text evidence="2 7">Belongs to the ExbD/TolR family.</text>
</comment>
<accession>A0A8J2Z4A1</accession>
<name>A0A8J2Z4A1_9GAMM</name>
<dbReference type="InterPro" id="IPR003400">
    <property type="entry name" value="ExbD"/>
</dbReference>
<keyword evidence="7" id="KW-0653">Protein transport</keyword>
<comment type="subcellular location">
    <subcellularLocation>
        <location evidence="1">Cell membrane</location>
        <topology evidence="1">Single-pass membrane protein</topology>
    </subcellularLocation>
    <subcellularLocation>
        <location evidence="7">Cell membrane</location>
        <topology evidence="7">Single-pass type II membrane protein</topology>
    </subcellularLocation>
</comment>
<evidence type="ECO:0000256" key="1">
    <source>
        <dbReference type="ARBA" id="ARBA00004162"/>
    </source>
</evidence>
<keyword evidence="10" id="KW-1185">Reference proteome</keyword>
<evidence type="ECO:0008006" key="11">
    <source>
        <dbReference type="Google" id="ProtNLM"/>
    </source>
</evidence>
<dbReference type="Proteomes" id="UP000636949">
    <property type="component" value="Unassembled WGS sequence"/>
</dbReference>
<evidence type="ECO:0000256" key="3">
    <source>
        <dbReference type="ARBA" id="ARBA00022475"/>
    </source>
</evidence>
<protein>
    <recommendedName>
        <fullName evidence="11">Biopolymer transporter ExbD</fullName>
    </recommendedName>
</protein>
<dbReference type="Pfam" id="PF02472">
    <property type="entry name" value="ExbD"/>
    <property type="match status" value="1"/>
</dbReference>
<reference evidence="9" key="2">
    <citation type="submission" date="2020-09" db="EMBL/GenBank/DDBJ databases">
        <authorList>
            <person name="Sun Q."/>
            <person name="Zhou Y."/>
        </authorList>
    </citation>
    <scope>NUCLEOTIDE SEQUENCE</scope>
    <source>
        <strain evidence="9">CGMCC 1.15758</strain>
    </source>
</reference>
<reference evidence="9" key="1">
    <citation type="journal article" date="2014" name="Int. J. Syst. Evol. Microbiol.">
        <title>Complete genome sequence of Corynebacterium casei LMG S-19264T (=DSM 44701T), isolated from a smear-ripened cheese.</title>
        <authorList>
            <consortium name="US DOE Joint Genome Institute (JGI-PGF)"/>
            <person name="Walter F."/>
            <person name="Albersmeier A."/>
            <person name="Kalinowski J."/>
            <person name="Ruckert C."/>
        </authorList>
    </citation>
    <scope>NUCLEOTIDE SEQUENCE</scope>
    <source>
        <strain evidence="9">CGMCC 1.15758</strain>
    </source>
</reference>
<dbReference type="OrthoDB" id="5624399at2"/>
<proteinExistence type="inferred from homology"/>
<comment type="caution">
    <text evidence="9">The sequence shown here is derived from an EMBL/GenBank/DDBJ whole genome shotgun (WGS) entry which is preliminary data.</text>
</comment>
<keyword evidence="3" id="KW-1003">Cell membrane</keyword>
<evidence type="ECO:0000256" key="2">
    <source>
        <dbReference type="ARBA" id="ARBA00005811"/>
    </source>
</evidence>
<sequence>MISSLNHHEHNSLEVDEPNLIPLLDFMLVLLVMFVLLAGPIQHLLKLPLPDVKGASVTQSKSAQTTLYLKAHDYMINGEHFTSIDTLKSYLLSQKDTISMSQITLAADKNIPLQTMLQVFAVLKETGLTAADIQVNH</sequence>
<evidence type="ECO:0000256" key="5">
    <source>
        <dbReference type="ARBA" id="ARBA00022989"/>
    </source>
</evidence>
<gene>
    <name evidence="9" type="ORF">GCM10010995_13980</name>
</gene>
<feature type="transmembrane region" description="Helical" evidence="8">
    <location>
        <begin position="20"/>
        <end position="39"/>
    </location>
</feature>
<keyword evidence="6 8" id="KW-0472">Membrane</keyword>
<organism evidence="9 10">
    <name type="scientific">Cysteiniphilum litorale</name>
    <dbReference type="NCBI Taxonomy" id="2056700"/>
    <lineage>
        <taxon>Bacteria</taxon>
        <taxon>Pseudomonadati</taxon>
        <taxon>Pseudomonadota</taxon>
        <taxon>Gammaproteobacteria</taxon>
        <taxon>Thiotrichales</taxon>
        <taxon>Fastidiosibacteraceae</taxon>
        <taxon>Cysteiniphilum</taxon>
    </lineage>
</organism>
<evidence type="ECO:0000256" key="4">
    <source>
        <dbReference type="ARBA" id="ARBA00022692"/>
    </source>
</evidence>
<keyword evidence="7" id="KW-0813">Transport</keyword>
<evidence type="ECO:0000313" key="9">
    <source>
        <dbReference type="EMBL" id="GGF97965.1"/>
    </source>
</evidence>
<keyword evidence="4 7" id="KW-0812">Transmembrane</keyword>
<dbReference type="GO" id="GO:0005886">
    <property type="term" value="C:plasma membrane"/>
    <property type="evidence" value="ECO:0007669"/>
    <property type="project" value="UniProtKB-SubCell"/>
</dbReference>
<dbReference type="PANTHER" id="PTHR30558">
    <property type="entry name" value="EXBD MEMBRANE COMPONENT OF PMF-DRIVEN MACROMOLECULE IMPORT SYSTEM"/>
    <property type="match status" value="1"/>
</dbReference>
<keyword evidence="5 8" id="KW-1133">Transmembrane helix</keyword>
<evidence type="ECO:0000313" key="10">
    <source>
        <dbReference type="Proteomes" id="UP000636949"/>
    </source>
</evidence>
<evidence type="ECO:0000256" key="8">
    <source>
        <dbReference type="SAM" id="Phobius"/>
    </source>
</evidence>
<dbReference type="AlphaFoldDB" id="A0A8J2Z4A1"/>
<evidence type="ECO:0000256" key="7">
    <source>
        <dbReference type="RuleBase" id="RU003879"/>
    </source>
</evidence>
<dbReference type="RefSeq" id="WP_117002847.1">
    <property type="nucleotide sequence ID" value="NZ_BMJS01000013.1"/>
</dbReference>
<dbReference type="GO" id="GO:0022857">
    <property type="term" value="F:transmembrane transporter activity"/>
    <property type="evidence" value="ECO:0007669"/>
    <property type="project" value="InterPro"/>
</dbReference>
<evidence type="ECO:0000256" key="6">
    <source>
        <dbReference type="ARBA" id="ARBA00023136"/>
    </source>
</evidence>
<dbReference type="PANTHER" id="PTHR30558:SF7">
    <property type="entry name" value="TOL-PAL SYSTEM PROTEIN TOLR"/>
    <property type="match status" value="1"/>
</dbReference>
<dbReference type="EMBL" id="BMJS01000013">
    <property type="protein sequence ID" value="GGF97965.1"/>
    <property type="molecule type" value="Genomic_DNA"/>
</dbReference>
<dbReference type="GO" id="GO:0015031">
    <property type="term" value="P:protein transport"/>
    <property type="evidence" value="ECO:0007669"/>
    <property type="project" value="UniProtKB-KW"/>
</dbReference>